<protein>
    <submittedName>
        <fullName evidence="1">Uncharacterized protein</fullName>
    </submittedName>
</protein>
<sequence>MFSLVGDYQSLLIMLDHPPEPFVPSMSIESIQLLIDSKTGVKGEPLINRHGVLVKDIFGRPMVAQGGWNDPAIVAQLLSAVSGIHSARQQRGQYLEACDRCIAEDQKG</sequence>
<organism evidence="1">
    <name type="scientific">Spongospora subterranea</name>
    <dbReference type="NCBI Taxonomy" id="70186"/>
    <lineage>
        <taxon>Eukaryota</taxon>
        <taxon>Sar</taxon>
        <taxon>Rhizaria</taxon>
        <taxon>Endomyxa</taxon>
        <taxon>Phytomyxea</taxon>
        <taxon>Plasmodiophorida</taxon>
        <taxon>Plasmodiophoridae</taxon>
        <taxon>Spongospora</taxon>
    </lineage>
</organism>
<reference evidence="1" key="1">
    <citation type="submission" date="2015-04" db="EMBL/GenBank/DDBJ databases">
        <title>The genome sequence of the plant pathogenic Rhizarian Plasmodiophora brassicae reveals insights in its biotrophic life cycle and the origin of chitin synthesis.</title>
        <authorList>
            <person name="Schwelm A."/>
            <person name="Fogelqvist J."/>
            <person name="Knaust A."/>
            <person name="Julke S."/>
            <person name="Lilja T."/>
            <person name="Dhandapani V."/>
            <person name="Bonilla-Rosso G."/>
            <person name="Karlsson M."/>
            <person name="Shevchenko A."/>
            <person name="Choi S.R."/>
            <person name="Kim H.G."/>
            <person name="Park J.Y."/>
            <person name="Lim Y.P."/>
            <person name="Ludwig-Muller J."/>
            <person name="Dixelius C."/>
        </authorList>
    </citation>
    <scope>NUCLEOTIDE SEQUENCE</scope>
    <source>
        <tissue evidence="1">Potato root galls</tissue>
    </source>
</reference>
<dbReference type="AlphaFoldDB" id="A0A0H5QST4"/>
<proteinExistence type="predicted"/>
<dbReference type="EMBL" id="HACM01004305">
    <property type="protein sequence ID" value="CRZ04747.1"/>
    <property type="molecule type" value="Transcribed_RNA"/>
</dbReference>
<evidence type="ECO:0000313" key="1">
    <source>
        <dbReference type="EMBL" id="CRZ04747.1"/>
    </source>
</evidence>
<accession>A0A0H5QST4</accession>
<name>A0A0H5QST4_9EUKA</name>